<accession>A0AAD4L6X6</accession>
<keyword evidence="4" id="KW-1185">Reference proteome</keyword>
<evidence type="ECO:0000313" key="3">
    <source>
        <dbReference type="EMBL" id="KAH8705710.1"/>
    </source>
</evidence>
<gene>
    <name evidence="3" type="ORF">BGW36DRAFT_368048</name>
</gene>
<dbReference type="AlphaFoldDB" id="A0AAD4L6X6"/>
<sequence length="254" mass="29041">MPTKKRSRASSDDTTRNPKHFAILKPQVKNISKRAIKSKWTNLPESAQEKVRDMFRAVERPVIMLQRDERKRVEAQTALGAVVRTLERRLPRMPFPPLAKDATFDYEAALNEHRLLDAQLSTATNAIDVLKMEIEREEALLTKETKYVEEMEKNAKKAEVERRRQMKNEHPVLRHIDNLSQHADRPAAPFVVDASRQDDATLCEIDPDPELQSLITQLNGHLSSMSNNFGPFADLRENIARAQASLDLLFIPAD</sequence>
<proteinExistence type="predicted"/>
<reference evidence="3" key="1">
    <citation type="submission" date="2021-12" db="EMBL/GenBank/DDBJ databases">
        <title>Convergent genome expansion in fungi linked to evolution of root-endophyte symbiosis.</title>
        <authorList>
            <consortium name="DOE Joint Genome Institute"/>
            <person name="Ke Y.-H."/>
            <person name="Bonito G."/>
            <person name="Liao H.-L."/>
            <person name="Looney B."/>
            <person name="Rojas-Flechas A."/>
            <person name="Nash J."/>
            <person name="Hameed K."/>
            <person name="Schadt C."/>
            <person name="Martin F."/>
            <person name="Crous P.W."/>
            <person name="Miettinen O."/>
            <person name="Magnuson J.K."/>
            <person name="Labbe J."/>
            <person name="Jacobson D."/>
            <person name="Doktycz M.J."/>
            <person name="Veneault-Fourrey C."/>
            <person name="Kuo A."/>
            <person name="Mondo S."/>
            <person name="Calhoun S."/>
            <person name="Riley R."/>
            <person name="Ohm R."/>
            <person name="LaButti K."/>
            <person name="Andreopoulos B."/>
            <person name="Pangilinan J."/>
            <person name="Nolan M."/>
            <person name="Tritt A."/>
            <person name="Clum A."/>
            <person name="Lipzen A."/>
            <person name="Daum C."/>
            <person name="Barry K."/>
            <person name="Grigoriev I.V."/>
            <person name="Vilgalys R."/>
        </authorList>
    </citation>
    <scope>NUCLEOTIDE SEQUENCE</scope>
    <source>
        <strain evidence="3">PMI_201</strain>
    </source>
</reference>
<name>A0AAD4L6X6_9EURO</name>
<dbReference type="EMBL" id="JAJTJA010000001">
    <property type="protein sequence ID" value="KAH8705710.1"/>
    <property type="molecule type" value="Genomic_DNA"/>
</dbReference>
<dbReference type="RefSeq" id="XP_046078331.1">
    <property type="nucleotide sequence ID" value="XM_046214944.1"/>
</dbReference>
<dbReference type="Pfam" id="PF13094">
    <property type="entry name" value="CENP-Q"/>
    <property type="match status" value="1"/>
</dbReference>
<evidence type="ECO:0000256" key="2">
    <source>
        <dbReference type="SAM" id="MobiDB-lite"/>
    </source>
</evidence>
<keyword evidence="1" id="KW-0175">Coiled coil</keyword>
<dbReference type="Proteomes" id="UP001201262">
    <property type="component" value="Unassembled WGS sequence"/>
</dbReference>
<dbReference type="GeneID" id="70245231"/>
<evidence type="ECO:0000313" key="4">
    <source>
        <dbReference type="Proteomes" id="UP001201262"/>
    </source>
</evidence>
<feature type="coiled-coil region" evidence="1">
    <location>
        <begin position="120"/>
        <end position="168"/>
    </location>
</feature>
<comment type="caution">
    <text evidence="3">The sequence shown here is derived from an EMBL/GenBank/DDBJ whole genome shotgun (WGS) entry which is preliminary data.</text>
</comment>
<evidence type="ECO:0000256" key="1">
    <source>
        <dbReference type="SAM" id="Coils"/>
    </source>
</evidence>
<feature type="region of interest" description="Disordered" evidence="2">
    <location>
        <begin position="1"/>
        <end position="20"/>
    </location>
</feature>
<organism evidence="3 4">
    <name type="scientific">Talaromyces proteolyticus</name>
    <dbReference type="NCBI Taxonomy" id="1131652"/>
    <lineage>
        <taxon>Eukaryota</taxon>
        <taxon>Fungi</taxon>
        <taxon>Dikarya</taxon>
        <taxon>Ascomycota</taxon>
        <taxon>Pezizomycotina</taxon>
        <taxon>Eurotiomycetes</taxon>
        <taxon>Eurotiomycetidae</taxon>
        <taxon>Eurotiales</taxon>
        <taxon>Trichocomaceae</taxon>
        <taxon>Talaromyces</taxon>
        <taxon>Talaromyces sect. Bacilispori</taxon>
    </lineage>
</organism>
<protein>
    <submittedName>
        <fullName evidence="3">CENP-Q, a CENPA-CAD centromere complex subunit-domain-containing protein</fullName>
    </submittedName>
</protein>
<dbReference type="InterPro" id="IPR025212">
    <property type="entry name" value="CAD_CENP-Q"/>
</dbReference>